<dbReference type="AlphaFoldDB" id="A0A9D0YSS2"/>
<protein>
    <recommendedName>
        <fullName evidence="1">Polyprenol-phosphate-mannose--protein mannosyltransferase</fullName>
        <ecNumber evidence="1">2.4.1.-</ecNumber>
    </recommendedName>
</protein>
<comment type="caution">
    <text evidence="4">The sequence shown here is derived from an EMBL/GenBank/DDBJ whole genome shotgun (WGS) entry which is preliminary data.</text>
</comment>
<feature type="transmembrane region" description="Helical" evidence="1">
    <location>
        <begin position="598"/>
        <end position="617"/>
    </location>
</feature>
<feature type="transmembrane region" description="Helical" evidence="1">
    <location>
        <begin position="366"/>
        <end position="383"/>
    </location>
</feature>
<comment type="subcellular location">
    <subcellularLocation>
        <location evidence="1">Cell membrane</location>
    </subcellularLocation>
</comment>
<evidence type="ECO:0000256" key="1">
    <source>
        <dbReference type="RuleBase" id="RU367007"/>
    </source>
</evidence>
<feature type="transmembrane region" description="Helical" evidence="1">
    <location>
        <begin position="100"/>
        <end position="119"/>
    </location>
</feature>
<evidence type="ECO:0000313" key="5">
    <source>
        <dbReference type="Proteomes" id="UP000886879"/>
    </source>
</evidence>
<evidence type="ECO:0000259" key="3">
    <source>
        <dbReference type="Pfam" id="PF16192"/>
    </source>
</evidence>
<dbReference type="PANTHER" id="PTHR10050">
    <property type="entry name" value="DOLICHYL-PHOSPHATE-MANNOSE--PROTEIN MANNOSYLTRANSFERASE"/>
    <property type="match status" value="1"/>
</dbReference>
<keyword evidence="1" id="KW-0328">Glycosyltransferase</keyword>
<comment type="function">
    <text evidence="1">Protein O-mannosyltransferase that catalyzes the transfer of a single mannose residue from a polyprenol phospho-mannosyl lipidic donor to the hydroxyl group of selected serine and threonine residues in acceptor proteins.</text>
</comment>
<organism evidence="4 5">
    <name type="scientific">Candidatus Enterenecus faecium</name>
    <dbReference type="NCBI Taxonomy" id="2840780"/>
    <lineage>
        <taxon>Bacteria</taxon>
        <taxon>Bacillati</taxon>
        <taxon>Bacillota</taxon>
        <taxon>Clostridia</taxon>
        <taxon>Eubacteriales</taxon>
        <taxon>Candidatus Enterenecus</taxon>
    </lineage>
</organism>
<evidence type="ECO:0000313" key="4">
    <source>
        <dbReference type="EMBL" id="HIQ61272.1"/>
    </source>
</evidence>
<reference evidence="4" key="1">
    <citation type="submission" date="2020-10" db="EMBL/GenBank/DDBJ databases">
        <authorList>
            <person name="Gilroy R."/>
        </authorList>
    </citation>
    <scope>NUCLEOTIDE SEQUENCE</scope>
    <source>
        <strain evidence="4">ChiGjej2B2-12916</strain>
    </source>
</reference>
<dbReference type="InterPro" id="IPR038731">
    <property type="entry name" value="RgtA/B/C-like"/>
</dbReference>
<dbReference type="GO" id="GO:0004169">
    <property type="term" value="F:dolichyl-phosphate-mannose-protein mannosyltransferase activity"/>
    <property type="evidence" value="ECO:0007669"/>
    <property type="project" value="UniProtKB-UniRule"/>
</dbReference>
<dbReference type="InterPro" id="IPR027005">
    <property type="entry name" value="PMT-like"/>
</dbReference>
<accession>A0A9D0YSS2</accession>
<dbReference type="Pfam" id="PF16192">
    <property type="entry name" value="PMT_4TMC"/>
    <property type="match status" value="1"/>
</dbReference>
<keyword evidence="1" id="KW-1133">Transmembrane helix</keyword>
<feature type="transmembrane region" description="Helical" evidence="1">
    <location>
        <begin position="42"/>
        <end position="62"/>
    </location>
</feature>
<feature type="transmembrane region" description="Helical" evidence="1">
    <location>
        <begin position="303"/>
        <end position="329"/>
    </location>
</feature>
<dbReference type="InterPro" id="IPR032421">
    <property type="entry name" value="PMT_4TMC"/>
</dbReference>
<keyword evidence="1" id="KW-0808">Transferase</keyword>
<name>A0A9D0YSS2_9FIRM</name>
<keyword evidence="1" id="KW-0472">Membrane</keyword>
<sequence>MELSTAATATSSASPNLFERIQQGWDSAVTGVGWFFTNLSPAFVFALMGMAIVVAFFVYYWYCLKPRANSLEWIAMSEAQSRRKSMSLTLPYTPMERCDWIPLVLVTVIYAITAFFQLGSMSAPESYVKFQQGDSYTFSFSQPVKVDEISFYTSLGTGTYRLEYTNNGSDWKWVDLDQNYATLFKWETVDLNQIPEGMDVPPVTLEATTFRITATTADRTEGLWLAELALWSDGEPLTPDHVDVGAEALFDEPEEWTTKQTYMNSSYFDEIYHPRTALEHLNNIYPYEVSHPPLGKLIMSIGIALFGMVPFGWRFMGTLFGVLMLPILYVFLKNFFGKTPVAFCGTCLFAFDFMHLVQTRIGTIDTYGVFFILVSYYFMYRWLCCPVGSSLRKTAVPLFLCGLFWGIGCACKWTVIYAGAGLAVMWLLGLVFRYREWKLDPQGFDFISFVLSTTSLSIIFFVLLPSVIYTASYIPYATAQGNLTLDNLLNVMWSNQEFMLSYHQGVHSTHPYQSSWYQWIFDARPILYYRDLDLANTEGVKSLFASFNNPLVSWAGLLAFFAVLIQTIRRKCGRGLFILIAILSQFLPWLPIGRTLFAYHYFPTILFLVFAIAYLMNDMLDRHKKGATLAVYGFTGCTVAVYAIFYPALTGLYIPLWYSEVFLRWFPSWPL</sequence>
<keyword evidence="1" id="KW-1003">Cell membrane</keyword>
<dbReference type="Pfam" id="PF13231">
    <property type="entry name" value="PMT_2"/>
    <property type="match status" value="1"/>
</dbReference>
<feature type="domain" description="Protein O-mannosyl-transferase C-terminal four TM" evidence="3">
    <location>
        <begin position="492"/>
        <end position="669"/>
    </location>
</feature>
<feature type="transmembrane region" description="Helical" evidence="1">
    <location>
        <begin position="575"/>
        <end position="592"/>
    </location>
</feature>
<reference evidence="4" key="2">
    <citation type="journal article" date="2021" name="PeerJ">
        <title>Extensive microbial diversity within the chicken gut microbiome revealed by metagenomics and culture.</title>
        <authorList>
            <person name="Gilroy R."/>
            <person name="Ravi A."/>
            <person name="Getino M."/>
            <person name="Pursley I."/>
            <person name="Horton D.L."/>
            <person name="Alikhan N.F."/>
            <person name="Baker D."/>
            <person name="Gharbi K."/>
            <person name="Hall N."/>
            <person name="Watson M."/>
            <person name="Adriaenssens E.M."/>
            <person name="Foster-Nyarko E."/>
            <person name="Jarju S."/>
            <person name="Secka A."/>
            <person name="Antonio M."/>
            <person name="Oren A."/>
            <person name="Chaudhuri R.R."/>
            <person name="La Ragione R."/>
            <person name="Hildebrand F."/>
            <person name="Pallen M.J."/>
        </authorList>
    </citation>
    <scope>NUCLEOTIDE SEQUENCE</scope>
    <source>
        <strain evidence="4">ChiGjej2B2-12916</strain>
    </source>
</reference>
<dbReference type="Proteomes" id="UP000886879">
    <property type="component" value="Unassembled WGS sequence"/>
</dbReference>
<dbReference type="GO" id="GO:0005886">
    <property type="term" value="C:plasma membrane"/>
    <property type="evidence" value="ECO:0007669"/>
    <property type="project" value="UniProtKB-SubCell"/>
</dbReference>
<gene>
    <name evidence="4" type="ORF">IAD31_06715</name>
</gene>
<feature type="transmembrane region" description="Helical" evidence="1">
    <location>
        <begin position="629"/>
        <end position="658"/>
    </location>
</feature>
<dbReference type="EMBL" id="DVFO01000066">
    <property type="protein sequence ID" value="HIQ61272.1"/>
    <property type="molecule type" value="Genomic_DNA"/>
</dbReference>
<proteinExistence type="inferred from homology"/>
<comment type="pathway">
    <text evidence="1">Protein modification; protein glycosylation.</text>
</comment>
<feature type="transmembrane region" description="Helical" evidence="1">
    <location>
        <begin position="444"/>
        <end position="468"/>
    </location>
</feature>
<feature type="transmembrane region" description="Helical" evidence="1">
    <location>
        <begin position="403"/>
        <end position="432"/>
    </location>
</feature>
<dbReference type="EC" id="2.4.1.-" evidence="1"/>
<feature type="transmembrane region" description="Helical" evidence="1">
    <location>
        <begin position="551"/>
        <end position="568"/>
    </location>
</feature>
<evidence type="ECO:0000259" key="2">
    <source>
        <dbReference type="Pfam" id="PF13231"/>
    </source>
</evidence>
<comment type="similarity">
    <text evidence="1">Belongs to the glycosyltransferase 39 family.</text>
</comment>
<keyword evidence="1" id="KW-0812">Transmembrane</keyword>
<feature type="domain" description="Glycosyltransferase RgtA/B/C/D-like" evidence="2">
    <location>
        <begin position="290"/>
        <end position="433"/>
    </location>
</feature>